<feature type="region of interest" description="Disordered" evidence="2">
    <location>
        <begin position="246"/>
        <end position="297"/>
    </location>
</feature>
<name>A0ABQ9BBS7_9ROSI</name>
<protein>
    <recommendedName>
        <fullName evidence="3">DUF3475 domain-containing protein</fullName>
    </recommendedName>
</protein>
<dbReference type="Proteomes" id="UP001141253">
    <property type="component" value="Chromosome 6"/>
</dbReference>
<feature type="compositionally biased region" description="Polar residues" evidence="2">
    <location>
        <begin position="278"/>
        <end position="295"/>
    </location>
</feature>
<reference evidence="4" key="1">
    <citation type="submission" date="2022-10" db="EMBL/GenBank/DDBJ databases">
        <authorList>
            <person name="Hyden B.L."/>
            <person name="Feng K."/>
            <person name="Yates T."/>
            <person name="Jawdy S."/>
            <person name="Smart L.B."/>
            <person name="Muchero W."/>
        </authorList>
    </citation>
    <scope>NUCLEOTIDE SEQUENCE</scope>
    <source>
        <tissue evidence="4">Shoot tip</tissue>
    </source>
</reference>
<proteinExistence type="predicted"/>
<feature type="coiled-coil region" evidence="1">
    <location>
        <begin position="155"/>
        <end position="182"/>
    </location>
</feature>
<dbReference type="PANTHER" id="PTHR31371">
    <property type="entry name" value="BNAC09G50660D PROTEIN"/>
    <property type="match status" value="1"/>
</dbReference>
<evidence type="ECO:0000256" key="2">
    <source>
        <dbReference type="SAM" id="MobiDB-lite"/>
    </source>
</evidence>
<dbReference type="EMBL" id="JAPFFI010000009">
    <property type="protein sequence ID" value="KAJ6381648.1"/>
    <property type="molecule type" value="Genomic_DNA"/>
</dbReference>
<evidence type="ECO:0000256" key="1">
    <source>
        <dbReference type="SAM" id="Coils"/>
    </source>
</evidence>
<sequence>MGQAMVADSWFTNWRWNSRKASTETDKEAIGVLAYEVAGLMSKVVNLWNYLSDREIHRLREEIVNSIGAKRLVAEDHDYLMDLALNEILENFRLIAKSVVWLGRKCKDPPFLLFQRFVNDPVGYNLEWFGWQYRLKKMERKVKKMEKFVAATMQLSQELEVLAELEQTLRRLQANADSDHVKLLNFQKRVTLQRQEVRNLREMSPWIRTYDYTGSSNCKQRNPDCLPQTHSFSALMQSSIHPSEDILHGFSSAPSGTSGSTSGRAAEKYKISKKQPQPHKQSSSLHGKQSLSKTKGLSHGGPFKECMMSGSDSPIFDLQFCCWWFFEDYK</sequence>
<accession>A0ABQ9BBS7</accession>
<comment type="caution">
    <text evidence="4">The sequence shown here is derived from an EMBL/GenBank/DDBJ whole genome shotgun (WGS) entry which is preliminary data.</text>
</comment>
<evidence type="ECO:0000313" key="4">
    <source>
        <dbReference type="EMBL" id="KAJ6381648.1"/>
    </source>
</evidence>
<dbReference type="PANTHER" id="PTHR31371:SF4">
    <property type="entry name" value="DUF668 DOMAIN-CONTAINING PROTEIN"/>
    <property type="match status" value="1"/>
</dbReference>
<keyword evidence="1" id="KW-0175">Coiled coil</keyword>
<dbReference type="InterPro" id="IPR021864">
    <property type="entry name" value="DUF3475"/>
</dbReference>
<evidence type="ECO:0000259" key="3">
    <source>
        <dbReference type="Pfam" id="PF11961"/>
    </source>
</evidence>
<organism evidence="4 5">
    <name type="scientific">Salix suchowensis</name>
    <dbReference type="NCBI Taxonomy" id="1278906"/>
    <lineage>
        <taxon>Eukaryota</taxon>
        <taxon>Viridiplantae</taxon>
        <taxon>Streptophyta</taxon>
        <taxon>Embryophyta</taxon>
        <taxon>Tracheophyta</taxon>
        <taxon>Spermatophyta</taxon>
        <taxon>Magnoliopsida</taxon>
        <taxon>eudicotyledons</taxon>
        <taxon>Gunneridae</taxon>
        <taxon>Pentapetalae</taxon>
        <taxon>rosids</taxon>
        <taxon>fabids</taxon>
        <taxon>Malpighiales</taxon>
        <taxon>Salicaceae</taxon>
        <taxon>Saliceae</taxon>
        <taxon>Salix</taxon>
    </lineage>
</organism>
<feature type="domain" description="DUF3475" evidence="3">
    <location>
        <begin position="32"/>
        <end position="88"/>
    </location>
</feature>
<feature type="compositionally biased region" description="Low complexity" evidence="2">
    <location>
        <begin position="251"/>
        <end position="264"/>
    </location>
</feature>
<evidence type="ECO:0000313" key="5">
    <source>
        <dbReference type="Proteomes" id="UP001141253"/>
    </source>
</evidence>
<gene>
    <name evidence="4" type="ORF">OIU77_030341</name>
</gene>
<dbReference type="Pfam" id="PF11961">
    <property type="entry name" value="DUF3475"/>
    <property type="match status" value="1"/>
</dbReference>
<reference evidence="4" key="2">
    <citation type="journal article" date="2023" name="Int. J. Mol. Sci.">
        <title>De Novo Assembly and Annotation of 11 Diverse Shrub Willow (Salix) Genomes Reveals Novel Gene Organization in Sex-Linked Regions.</title>
        <authorList>
            <person name="Hyden B."/>
            <person name="Feng K."/>
            <person name="Yates T.B."/>
            <person name="Jawdy S."/>
            <person name="Cereghino C."/>
            <person name="Smart L.B."/>
            <person name="Muchero W."/>
        </authorList>
    </citation>
    <scope>NUCLEOTIDE SEQUENCE</scope>
    <source>
        <tissue evidence="4">Shoot tip</tissue>
    </source>
</reference>
<keyword evidence="5" id="KW-1185">Reference proteome</keyword>